<dbReference type="SUPFAM" id="SSF52317">
    <property type="entry name" value="Class I glutamine amidotransferase-like"/>
    <property type="match status" value="1"/>
</dbReference>
<proteinExistence type="predicted"/>
<protein>
    <recommendedName>
        <fullName evidence="6">Homoserine O-succinyltransferase</fullName>
    </recommendedName>
</protein>
<evidence type="ECO:0000313" key="4">
    <source>
        <dbReference type="EMBL" id="BBP90191.1"/>
    </source>
</evidence>
<dbReference type="Proteomes" id="UP000464658">
    <property type="component" value="Chromosome"/>
</dbReference>
<organism evidence="4 5">
    <name type="scientific">Bacillus safensis</name>
    <dbReference type="NCBI Taxonomy" id="561879"/>
    <lineage>
        <taxon>Bacteria</taxon>
        <taxon>Bacillati</taxon>
        <taxon>Bacillota</taxon>
        <taxon>Bacilli</taxon>
        <taxon>Bacillales</taxon>
        <taxon>Bacillaceae</taxon>
        <taxon>Bacillus</taxon>
    </lineage>
</organism>
<name>A0A5S9MBB7_BACIA</name>
<dbReference type="InterPro" id="IPR033752">
    <property type="entry name" value="MetA_family"/>
</dbReference>
<dbReference type="Gene3D" id="3.40.50.880">
    <property type="match status" value="1"/>
</dbReference>
<dbReference type="InterPro" id="IPR029062">
    <property type="entry name" value="Class_I_gatase-like"/>
</dbReference>
<dbReference type="GO" id="GO:0008652">
    <property type="term" value="P:amino acid biosynthetic process"/>
    <property type="evidence" value="ECO:0007669"/>
    <property type="project" value="UniProtKB-KW"/>
</dbReference>
<evidence type="ECO:0000256" key="1">
    <source>
        <dbReference type="ARBA" id="ARBA00022605"/>
    </source>
</evidence>
<sequence>MIITGAPIEHLPFEEVSYWKELQDILDWSKTNVTSTLHICWGAQAGLYHHYGIEKKSSFPRKKIWCI</sequence>
<evidence type="ECO:0000313" key="5">
    <source>
        <dbReference type="Proteomes" id="UP000464658"/>
    </source>
</evidence>
<dbReference type="EMBL" id="AP021906">
    <property type="protein sequence ID" value="BBP90191.1"/>
    <property type="molecule type" value="Genomic_DNA"/>
</dbReference>
<dbReference type="GO" id="GO:0008899">
    <property type="term" value="F:homoserine O-succinyltransferase activity"/>
    <property type="evidence" value="ECO:0007669"/>
    <property type="project" value="TreeGrafter"/>
</dbReference>
<keyword evidence="1" id="KW-0028">Amino-acid biosynthesis</keyword>
<reference evidence="4 5" key="1">
    <citation type="submission" date="2019-12" db="EMBL/GenBank/DDBJ databases">
        <title>Full genome sequence of a Bacillus safensis strain isolated from commercially available natto in Indonesia.</title>
        <authorList>
            <person name="Yoshida M."/>
            <person name="Uomi M."/>
            <person name="Waturangi D."/>
            <person name="Ekaputri J.J."/>
            <person name="Setiamarga D.H.E."/>
        </authorList>
    </citation>
    <scope>NUCLEOTIDE SEQUENCE [LARGE SCALE GENOMIC DNA]</scope>
    <source>
        <strain evidence="4 5">IDN1</strain>
    </source>
</reference>
<dbReference type="Pfam" id="PF04204">
    <property type="entry name" value="HTS"/>
    <property type="match status" value="1"/>
</dbReference>
<evidence type="ECO:0000256" key="2">
    <source>
        <dbReference type="ARBA" id="ARBA00022679"/>
    </source>
</evidence>
<dbReference type="PANTHER" id="PTHR20919">
    <property type="entry name" value="HOMOSERINE O-SUCCINYLTRANSFERASE"/>
    <property type="match status" value="1"/>
</dbReference>
<dbReference type="PANTHER" id="PTHR20919:SF0">
    <property type="entry name" value="HOMOSERINE O-SUCCINYLTRANSFERASE"/>
    <property type="match status" value="1"/>
</dbReference>
<keyword evidence="2" id="KW-0808">Transferase</keyword>
<evidence type="ECO:0008006" key="6">
    <source>
        <dbReference type="Google" id="ProtNLM"/>
    </source>
</evidence>
<evidence type="ECO:0000256" key="3">
    <source>
        <dbReference type="ARBA" id="ARBA00023315"/>
    </source>
</evidence>
<accession>A0A5S9MBB7</accession>
<dbReference type="AlphaFoldDB" id="A0A5S9MBB7"/>
<gene>
    <name evidence="4" type="ORF">BsIDN1_38090</name>
</gene>
<keyword evidence="3" id="KW-0012">Acyltransferase</keyword>